<comment type="caution">
    <text evidence="2">The sequence shown here is derived from an EMBL/GenBank/DDBJ whole genome shotgun (WGS) entry which is preliminary data.</text>
</comment>
<keyword evidence="3" id="KW-1185">Reference proteome</keyword>
<evidence type="ECO:0000256" key="1">
    <source>
        <dbReference type="SAM" id="Phobius"/>
    </source>
</evidence>
<feature type="transmembrane region" description="Helical" evidence="1">
    <location>
        <begin position="16"/>
        <end position="42"/>
    </location>
</feature>
<sequence length="83" mass="9575">MEQAILASENESIKRIFVFLTLNILGVVSCIFVTTVLALWALNFIFPEPNTAPVIQDFIYQLRNRTDKAFEMADYDFLLELDN</sequence>
<keyword evidence="1" id="KW-0472">Membrane</keyword>
<gene>
    <name evidence="2" type="ORF">KGM_204375</name>
</gene>
<name>A0A212F4E2_DANPL</name>
<dbReference type="EMBL" id="AGBW02010386">
    <property type="protein sequence ID" value="OWR48600.1"/>
    <property type="molecule type" value="Genomic_DNA"/>
</dbReference>
<dbReference type="InParanoid" id="A0A212F4E2"/>
<keyword evidence="1" id="KW-1133">Transmembrane helix</keyword>
<dbReference type="AlphaFoldDB" id="A0A212F4E2"/>
<protein>
    <submittedName>
        <fullName evidence="2">Uncharacterized protein</fullName>
    </submittedName>
</protein>
<organism evidence="2 3">
    <name type="scientific">Danaus plexippus plexippus</name>
    <dbReference type="NCBI Taxonomy" id="278856"/>
    <lineage>
        <taxon>Eukaryota</taxon>
        <taxon>Metazoa</taxon>
        <taxon>Ecdysozoa</taxon>
        <taxon>Arthropoda</taxon>
        <taxon>Hexapoda</taxon>
        <taxon>Insecta</taxon>
        <taxon>Pterygota</taxon>
        <taxon>Neoptera</taxon>
        <taxon>Endopterygota</taxon>
        <taxon>Lepidoptera</taxon>
        <taxon>Glossata</taxon>
        <taxon>Ditrysia</taxon>
        <taxon>Papilionoidea</taxon>
        <taxon>Nymphalidae</taxon>
        <taxon>Danainae</taxon>
        <taxon>Danaini</taxon>
        <taxon>Danaina</taxon>
        <taxon>Danaus</taxon>
        <taxon>Danaus</taxon>
    </lineage>
</organism>
<evidence type="ECO:0000313" key="2">
    <source>
        <dbReference type="EMBL" id="OWR48600.1"/>
    </source>
</evidence>
<dbReference type="Proteomes" id="UP000007151">
    <property type="component" value="Unassembled WGS sequence"/>
</dbReference>
<accession>A0A212F4E2</accession>
<proteinExistence type="predicted"/>
<keyword evidence="1" id="KW-0812">Transmembrane</keyword>
<evidence type="ECO:0000313" key="3">
    <source>
        <dbReference type="Proteomes" id="UP000007151"/>
    </source>
</evidence>
<dbReference type="KEGG" id="dpl:KGM_204375"/>
<reference evidence="2 3" key="1">
    <citation type="journal article" date="2011" name="Cell">
        <title>The monarch butterfly genome yields insights into long-distance migration.</title>
        <authorList>
            <person name="Zhan S."/>
            <person name="Merlin C."/>
            <person name="Boore J.L."/>
            <person name="Reppert S.M."/>
        </authorList>
    </citation>
    <scope>NUCLEOTIDE SEQUENCE [LARGE SCALE GENOMIC DNA]</scope>
    <source>
        <strain evidence="2">F-2</strain>
    </source>
</reference>